<keyword evidence="1" id="KW-0472">Membrane</keyword>
<keyword evidence="1" id="KW-1133">Transmembrane helix</keyword>
<accession>A0AAE0HLM3</accession>
<sequence>MVSIAHGLWWDHSKPAALAPTLTLSVDSGNILLSGLTFLVTIAGASCWSIVAFILHHRKAKAGPVSALDLQYRVSLRNSAGAARTLWEAFQIHQAWSPRRPQKLIWRTLSVAIPALVVSACFTVAALFTSRVANKAYGPTIARAEAHECGFWDFSSTIDAETASLFTAKSRDVAARARTHAASFYTNSTTSSVLSTFVQPTLPYEVDTSARCPIPASERCVPGVDKAFSITSGYLDSHEMLGINARFEDRVSLQLQTTCSPVDVADLAQRTADSQGSFIEYPLGAVLEGIGNITHRYNVALANNTGLGYTLHSFRAFASDAPPSPLSNWLPIPALTRPDADVSILLLTPNDMRYTAPVHDPWFSANGTYNFTLDNHLYTFADRYLSPLICADQYRLCNPSSHICTPPAGILQLTTTHLTQHAPLQYTAVQTATAARLLVSLAEINTFTAVSALGGADALRAQRLAVGNVSPALPADQWRAEVEGWFQMNLARLQAEVVEFAVKGGSPLLEGAGRRLGMLPLSREQREQCGNQLVRAVGEVQNFSLVGVLVVVCVCVVLVVVDLLLERVVDLVGARFRGRRPASWSAADARQADGKLHLLRVALAAASGEGKDWKLGRWSVPVTGRGEGVERFDTSTHADPNGLATYVQFGQGMVEDGEMDVGR</sequence>
<dbReference type="Proteomes" id="UP001278766">
    <property type="component" value="Unassembled WGS sequence"/>
</dbReference>
<feature type="transmembrane region" description="Helical" evidence="1">
    <location>
        <begin position="543"/>
        <end position="565"/>
    </location>
</feature>
<keyword evidence="1" id="KW-0812">Transmembrane</keyword>
<evidence type="ECO:0000256" key="1">
    <source>
        <dbReference type="SAM" id="Phobius"/>
    </source>
</evidence>
<comment type="caution">
    <text evidence="2">The sequence shown here is derived from an EMBL/GenBank/DDBJ whole genome shotgun (WGS) entry which is preliminary data.</text>
</comment>
<dbReference type="EMBL" id="JAUEPN010000002">
    <property type="protein sequence ID" value="KAK3298794.1"/>
    <property type="molecule type" value="Genomic_DNA"/>
</dbReference>
<reference evidence="2" key="2">
    <citation type="submission" date="2023-06" db="EMBL/GenBank/DDBJ databases">
        <authorList>
            <consortium name="Lawrence Berkeley National Laboratory"/>
            <person name="Haridas S."/>
            <person name="Hensen N."/>
            <person name="Bonometti L."/>
            <person name="Westerberg I."/>
            <person name="Brannstrom I.O."/>
            <person name="Guillou S."/>
            <person name="Cros-Aarteil S."/>
            <person name="Calhoun S."/>
            <person name="Kuo A."/>
            <person name="Mondo S."/>
            <person name="Pangilinan J."/>
            <person name="Riley R."/>
            <person name="Labutti K."/>
            <person name="Andreopoulos B."/>
            <person name="Lipzen A."/>
            <person name="Chen C."/>
            <person name="Yanf M."/>
            <person name="Daum C."/>
            <person name="Ng V."/>
            <person name="Clum A."/>
            <person name="Steindorff A."/>
            <person name="Ohm R."/>
            <person name="Martin F."/>
            <person name="Silar P."/>
            <person name="Natvig D."/>
            <person name="Lalanne C."/>
            <person name="Gautier V."/>
            <person name="Ament-Velasquez S.L."/>
            <person name="Kruys A."/>
            <person name="Hutchinson M.I."/>
            <person name="Powell A.J."/>
            <person name="Barry K."/>
            <person name="Miller A.N."/>
            <person name="Grigoriev I.V."/>
            <person name="Debuchy R."/>
            <person name="Gladieux P."/>
            <person name="Thoren M.H."/>
            <person name="Johannesson H."/>
        </authorList>
    </citation>
    <scope>NUCLEOTIDE SEQUENCE</scope>
    <source>
        <strain evidence="2">CBS 168.71</strain>
    </source>
</reference>
<reference evidence="2" key="1">
    <citation type="journal article" date="2023" name="Mol. Phylogenet. Evol.">
        <title>Genome-scale phylogeny and comparative genomics of the fungal order Sordariales.</title>
        <authorList>
            <person name="Hensen N."/>
            <person name="Bonometti L."/>
            <person name="Westerberg I."/>
            <person name="Brannstrom I.O."/>
            <person name="Guillou S."/>
            <person name="Cros-Aarteil S."/>
            <person name="Calhoun S."/>
            <person name="Haridas S."/>
            <person name="Kuo A."/>
            <person name="Mondo S."/>
            <person name="Pangilinan J."/>
            <person name="Riley R."/>
            <person name="LaButti K."/>
            <person name="Andreopoulos B."/>
            <person name="Lipzen A."/>
            <person name="Chen C."/>
            <person name="Yan M."/>
            <person name="Daum C."/>
            <person name="Ng V."/>
            <person name="Clum A."/>
            <person name="Steindorff A."/>
            <person name="Ohm R.A."/>
            <person name="Martin F."/>
            <person name="Silar P."/>
            <person name="Natvig D.O."/>
            <person name="Lalanne C."/>
            <person name="Gautier V."/>
            <person name="Ament-Velasquez S.L."/>
            <person name="Kruys A."/>
            <person name="Hutchinson M.I."/>
            <person name="Powell A.J."/>
            <person name="Barry K."/>
            <person name="Miller A.N."/>
            <person name="Grigoriev I.V."/>
            <person name="Debuchy R."/>
            <person name="Gladieux P."/>
            <person name="Hiltunen Thoren M."/>
            <person name="Johannesson H."/>
        </authorList>
    </citation>
    <scope>NUCLEOTIDE SEQUENCE</scope>
    <source>
        <strain evidence="2">CBS 168.71</strain>
    </source>
</reference>
<dbReference type="AlphaFoldDB" id="A0AAE0HLM3"/>
<dbReference type="RefSeq" id="XP_062662308.1">
    <property type="nucleotide sequence ID" value="XM_062801539.1"/>
</dbReference>
<evidence type="ECO:0000313" key="2">
    <source>
        <dbReference type="EMBL" id="KAK3298794.1"/>
    </source>
</evidence>
<keyword evidence="3" id="KW-1185">Reference proteome</keyword>
<organism evidence="2 3">
    <name type="scientific">Chaetomium fimeti</name>
    <dbReference type="NCBI Taxonomy" id="1854472"/>
    <lineage>
        <taxon>Eukaryota</taxon>
        <taxon>Fungi</taxon>
        <taxon>Dikarya</taxon>
        <taxon>Ascomycota</taxon>
        <taxon>Pezizomycotina</taxon>
        <taxon>Sordariomycetes</taxon>
        <taxon>Sordariomycetidae</taxon>
        <taxon>Sordariales</taxon>
        <taxon>Chaetomiaceae</taxon>
        <taxon>Chaetomium</taxon>
    </lineage>
</organism>
<evidence type="ECO:0000313" key="3">
    <source>
        <dbReference type="Proteomes" id="UP001278766"/>
    </source>
</evidence>
<dbReference type="GeneID" id="87838487"/>
<feature type="transmembrane region" description="Helical" evidence="1">
    <location>
        <begin position="104"/>
        <end position="128"/>
    </location>
</feature>
<name>A0AAE0HLM3_9PEZI</name>
<proteinExistence type="predicted"/>
<feature type="transmembrane region" description="Helical" evidence="1">
    <location>
        <begin position="31"/>
        <end position="55"/>
    </location>
</feature>
<protein>
    <submittedName>
        <fullName evidence="2">Uncharacterized protein</fullName>
    </submittedName>
</protein>
<gene>
    <name evidence="2" type="ORF">B0H64DRAFT_354468</name>
</gene>